<accession>A0A6J6MZD8</accession>
<dbReference type="InterPro" id="IPR039104">
    <property type="entry name" value="6PGL"/>
</dbReference>
<evidence type="ECO:0000256" key="1">
    <source>
        <dbReference type="ARBA" id="ARBA00010662"/>
    </source>
</evidence>
<name>A0A6J6MZD8_9ZZZZ</name>
<reference evidence="3" key="1">
    <citation type="submission" date="2020-05" db="EMBL/GenBank/DDBJ databases">
        <authorList>
            <person name="Chiriac C."/>
            <person name="Salcher M."/>
            <person name="Ghai R."/>
            <person name="Kavagutti S V."/>
        </authorList>
    </citation>
    <scope>NUCLEOTIDE SEQUENCE</scope>
</reference>
<dbReference type="PANTHER" id="PTHR11054">
    <property type="entry name" value="6-PHOSPHOGLUCONOLACTONASE"/>
    <property type="match status" value="1"/>
</dbReference>
<comment type="similarity">
    <text evidence="1">Belongs to the glucosamine/galactosamine-6-phosphate isomerase family. 6-phosphogluconolactonase subfamily.</text>
</comment>
<sequence length="241" mass="26016">MTSLVVNRFNDAEGVAEAAAEYFVTRLAELLEQKPQVHVMLTGGTIGIATLSAISRREDAHLLEWSRVHIWWGDERFVAADSDQRNAVQARGALLSKIAVVESNIHEFPSTDAGLSLSEAEHLFSAEVLVESPEFDLAFVGMGPDGHVCSLFPGKSAPAEGALVMAEDDSPKPPQQRLSFTYAAMNSVAELIFVVAGADKASAVKQVFDQTAEKLPAAKIRGKAKTTWFIDQTAATENWGC</sequence>
<dbReference type="GO" id="GO:0005975">
    <property type="term" value="P:carbohydrate metabolic process"/>
    <property type="evidence" value="ECO:0007669"/>
    <property type="project" value="InterPro"/>
</dbReference>
<proteinExistence type="inferred from homology"/>
<dbReference type="InterPro" id="IPR037171">
    <property type="entry name" value="NagB/RpiA_transferase-like"/>
</dbReference>
<evidence type="ECO:0000259" key="2">
    <source>
        <dbReference type="Pfam" id="PF01182"/>
    </source>
</evidence>
<protein>
    <submittedName>
        <fullName evidence="3">Unannotated protein</fullName>
    </submittedName>
</protein>
<dbReference type="Gene3D" id="3.40.50.1360">
    <property type="match status" value="1"/>
</dbReference>
<dbReference type="AlphaFoldDB" id="A0A6J6MZD8"/>
<feature type="domain" description="Glucosamine/galactosamine-6-phosphate isomerase" evidence="2">
    <location>
        <begin position="11"/>
        <end position="228"/>
    </location>
</feature>
<dbReference type="PANTHER" id="PTHR11054:SF0">
    <property type="entry name" value="6-PHOSPHOGLUCONOLACTONASE"/>
    <property type="match status" value="1"/>
</dbReference>
<dbReference type="InterPro" id="IPR006148">
    <property type="entry name" value="Glc/Gal-6P_isomerase"/>
</dbReference>
<dbReference type="Pfam" id="PF01182">
    <property type="entry name" value="Glucosamine_iso"/>
    <property type="match status" value="1"/>
</dbReference>
<dbReference type="GO" id="GO:0017057">
    <property type="term" value="F:6-phosphogluconolactonase activity"/>
    <property type="evidence" value="ECO:0007669"/>
    <property type="project" value="InterPro"/>
</dbReference>
<evidence type="ECO:0000313" key="3">
    <source>
        <dbReference type="EMBL" id="CAB4679257.1"/>
    </source>
</evidence>
<dbReference type="NCBIfam" id="TIGR01198">
    <property type="entry name" value="pgl"/>
    <property type="match status" value="1"/>
</dbReference>
<dbReference type="CDD" id="cd01400">
    <property type="entry name" value="6PGL"/>
    <property type="match status" value="1"/>
</dbReference>
<dbReference type="InterPro" id="IPR005900">
    <property type="entry name" value="6-phosphogluconolactonase_DevB"/>
</dbReference>
<dbReference type="GO" id="GO:0006098">
    <property type="term" value="P:pentose-phosphate shunt"/>
    <property type="evidence" value="ECO:0007669"/>
    <property type="project" value="InterPro"/>
</dbReference>
<dbReference type="SUPFAM" id="SSF100950">
    <property type="entry name" value="NagB/RpiA/CoA transferase-like"/>
    <property type="match status" value="1"/>
</dbReference>
<dbReference type="EMBL" id="CAEZXK010000002">
    <property type="protein sequence ID" value="CAB4679257.1"/>
    <property type="molecule type" value="Genomic_DNA"/>
</dbReference>
<organism evidence="3">
    <name type="scientific">freshwater metagenome</name>
    <dbReference type="NCBI Taxonomy" id="449393"/>
    <lineage>
        <taxon>unclassified sequences</taxon>
        <taxon>metagenomes</taxon>
        <taxon>ecological metagenomes</taxon>
    </lineage>
</organism>
<gene>
    <name evidence="3" type="ORF">UFOPK2370_00144</name>
</gene>